<accession>X0UMF5</accession>
<dbReference type="AlphaFoldDB" id="X0UMF5"/>
<evidence type="ECO:0000256" key="1">
    <source>
        <dbReference type="ARBA" id="ARBA00022630"/>
    </source>
</evidence>
<dbReference type="InterPro" id="IPR036188">
    <property type="entry name" value="FAD/NAD-bd_sf"/>
</dbReference>
<dbReference type="Pfam" id="PF00890">
    <property type="entry name" value="FAD_binding_2"/>
    <property type="match status" value="1"/>
</dbReference>
<dbReference type="EMBL" id="BARS01018005">
    <property type="protein sequence ID" value="GAF89695.1"/>
    <property type="molecule type" value="Genomic_DNA"/>
</dbReference>
<dbReference type="InterPro" id="IPR030664">
    <property type="entry name" value="SdhA/FrdA/AprA"/>
</dbReference>
<comment type="caution">
    <text evidence="4">The sequence shown here is derived from an EMBL/GenBank/DDBJ whole genome shotgun (WGS) entry which is preliminary data.</text>
</comment>
<sequence length="277" mass="30198">KTDILIIGGGSAGSLAAIVAKEQNPEADVLVMEKGEIHRSGSIAMGMDALNIVVQPGISTPELYLNSTRIATDGILDYKPSYVMAERSYSILKRLEAWGIRFPKDEQDKYISLQVHAKGKFLLEMDSPDLKLVLTEKIKEAGVRVLNRTMVTSLLVTKGKVHGAMGFNLRTGEFVVVSAKATILANGGCARFSLPNSGYLYGLFDYPGNAGDGYSLAYRAGAQLTGFEYTSCSPLIKDINCPLLYITITRGAKVINAFGEEIELEYLNTQTMLKELR</sequence>
<evidence type="ECO:0000259" key="3">
    <source>
        <dbReference type="Pfam" id="PF00890"/>
    </source>
</evidence>
<reference evidence="4" key="1">
    <citation type="journal article" date="2014" name="Front. Microbiol.">
        <title>High frequency of phylogenetically diverse reductive dehalogenase-homologous genes in deep subseafloor sedimentary metagenomes.</title>
        <authorList>
            <person name="Kawai M."/>
            <person name="Futagami T."/>
            <person name="Toyoda A."/>
            <person name="Takaki Y."/>
            <person name="Nishi S."/>
            <person name="Hori S."/>
            <person name="Arai W."/>
            <person name="Tsubouchi T."/>
            <person name="Morono Y."/>
            <person name="Uchiyama I."/>
            <person name="Ito T."/>
            <person name="Fujiyama A."/>
            <person name="Inagaki F."/>
            <person name="Takami H."/>
        </authorList>
    </citation>
    <scope>NUCLEOTIDE SEQUENCE</scope>
    <source>
        <strain evidence="4">Expedition CK06-06</strain>
    </source>
</reference>
<dbReference type="SUPFAM" id="SSF51905">
    <property type="entry name" value="FAD/NAD(P)-binding domain"/>
    <property type="match status" value="1"/>
</dbReference>
<proteinExistence type="predicted"/>
<dbReference type="GO" id="GO:0009061">
    <property type="term" value="P:anaerobic respiration"/>
    <property type="evidence" value="ECO:0007669"/>
    <property type="project" value="TreeGrafter"/>
</dbReference>
<keyword evidence="2" id="KW-0560">Oxidoreductase</keyword>
<feature type="non-terminal residue" evidence="4">
    <location>
        <position position="277"/>
    </location>
</feature>
<organism evidence="4">
    <name type="scientific">marine sediment metagenome</name>
    <dbReference type="NCBI Taxonomy" id="412755"/>
    <lineage>
        <taxon>unclassified sequences</taxon>
        <taxon>metagenomes</taxon>
        <taxon>ecological metagenomes</taxon>
    </lineage>
</organism>
<feature type="domain" description="FAD-dependent oxidoreductase 2 FAD-binding" evidence="3">
    <location>
        <begin position="3"/>
        <end position="227"/>
    </location>
</feature>
<evidence type="ECO:0000313" key="4">
    <source>
        <dbReference type="EMBL" id="GAF89695.1"/>
    </source>
</evidence>
<feature type="non-terminal residue" evidence="4">
    <location>
        <position position="1"/>
    </location>
</feature>
<dbReference type="Gene3D" id="3.50.50.60">
    <property type="entry name" value="FAD/NAD(P)-binding domain"/>
    <property type="match status" value="1"/>
</dbReference>
<keyword evidence="1" id="KW-0285">Flavoprotein</keyword>
<gene>
    <name evidence="4" type="ORF">S01H1_29378</name>
</gene>
<dbReference type="GO" id="GO:0009055">
    <property type="term" value="F:electron transfer activity"/>
    <property type="evidence" value="ECO:0007669"/>
    <property type="project" value="TreeGrafter"/>
</dbReference>
<dbReference type="GO" id="GO:0050660">
    <property type="term" value="F:flavin adenine dinucleotide binding"/>
    <property type="evidence" value="ECO:0007669"/>
    <property type="project" value="TreeGrafter"/>
</dbReference>
<evidence type="ECO:0000256" key="2">
    <source>
        <dbReference type="ARBA" id="ARBA00023002"/>
    </source>
</evidence>
<name>X0UMF5_9ZZZZ</name>
<dbReference type="PANTHER" id="PTHR11632:SF73">
    <property type="entry name" value="BLR3196 PROTEIN"/>
    <property type="match status" value="1"/>
</dbReference>
<dbReference type="GO" id="GO:0000104">
    <property type="term" value="F:succinate dehydrogenase activity"/>
    <property type="evidence" value="ECO:0007669"/>
    <property type="project" value="TreeGrafter"/>
</dbReference>
<dbReference type="InterPro" id="IPR003953">
    <property type="entry name" value="FAD-dep_OxRdtase_2_FAD-bd"/>
</dbReference>
<protein>
    <recommendedName>
        <fullName evidence="3">FAD-dependent oxidoreductase 2 FAD-binding domain-containing protein</fullName>
    </recommendedName>
</protein>
<dbReference type="PANTHER" id="PTHR11632">
    <property type="entry name" value="SUCCINATE DEHYDROGENASE 2 FLAVOPROTEIN SUBUNIT"/>
    <property type="match status" value="1"/>
</dbReference>
<dbReference type="GO" id="GO:0005886">
    <property type="term" value="C:plasma membrane"/>
    <property type="evidence" value="ECO:0007669"/>
    <property type="project" value="TreeGrafter"/>
</dbReference>